<sequence length="834" mass="92180">MMYTIDLALWNITPGLPSKPYVTADYNRANDNVNGFTNAIAWAADQGYSYIIVPKGEYALCYPNSIKITDSYITVDLNGSTFKEIYDSEAQSPYDTANRTVLRDYYAFPSNQVPGVAFKIEECTHTSLIKGIIIGDKADRSFAVPNEERKNEWTNGIQIGKGASYINVGKNTISYFMADGISFINSGVAEMVEFALGLSVSDINPNTGALMASTTNMVSKLLTIPAHIPPHQAFLIAGFGYTRATAINAKEVGVYYYNAAGAFIRGFSNQKIYKPITIVPGAAMFRFVFYNETNITKDMQIHLKFGLTPHHCTVEDNEIFGCHRGGITPGGNDLIIQNNILHDIGVEYLDGKPIFNDPTRYCINQEDSFGDNTLIRNNIMYNCFHGILCGAYFPTIENNRFYNCLGTAINLYILKKAVVTGNFIYKCGTSLGLMTAVFQNAHVTYRDNTIVGGNLLLNNGVGYHITAEGNMFEDVINLAYPDDDRCVFRGNHFRWSDTFSGAPMITINHIEDCTMEVKGARKLITLKAYEINRLDAKNTTIRVNTRNQLTVNENVNFYNSTFDSCQIDNLLYAMKERKVNIVKSKLTDTIVFIGNTNTNGQYPYTGLKDCTVILNTLTWLVQTNFNTSKGTVQIEDSQLTINNTAFLYLIKNDLTAGLPPLFTFALKRSRIIYTGPSKLTLGFYNSKGIIKSFISARNIFSNITLPARENVYVGYDPDKERDTVPTYGIFFTGQVIRNAYPAAGEPEYWLCLSRAGTPDDLPRTANNILWTAATVKALGDQVNAGGRVYTVTTAGTTGAAAPAWPTVEGNTVSDGTVVWTDSGYLAAFAAVGKI</sequence>
<feature type="domain" description="Periplasmic copper-binding protein NosD beta helix" evidence="1">
    <location>
        <begin position="306"/>
        <end position="470"/>
    </location>
</feature>
<evidence type="ECO:0000313" key="3">
    <source>
        <dbReference type="Proteomes" id="UP001519887"/>
    </source>
</evidence>
<dbReference type="InterPro" id="IPR006626">
    <property type="entry name" value="PbH1"/>
</dbReference>
<comment type="caution">
    <text evidence="2">The sequence shown here is derived from an EMBL/GenBank/DDBJ whole genome shotgun (WGS) entry which is preliminary data.</text>
</comment>
<dbReference type="SUPFAM" id="SSF51126">
    <property type="entry name" value="Pectin lyase-like"/>
    <property type="match status" value="2"/>
</dbReference>
<reference evidence="2 3" key="1">
    <citation type="submission" date="2021-07" db="EMBL/GenBank/DDBJ databases">
        <title>Paenibacillus radiodurans sp. nov., isolated from the southeastern edge of Tengger Desert.</title>
        <authorList>
            <person name="Zhang G."/>
        </authorList>
    </citation>
    <scope>NUCLEOTIDE SEQUENCE [LARGE SCALE GENOMIC DNA]</scope>
    <source>
        <strain evidence="2 3">CCM 7311</strain>
    </source>
</reference>
<dbReference type="Gene3D" id="2.160.20.10">
    <property type="entry name" value="Single-stranded right-handed beta-helix, Pectin lyase-like"/>
    <property type="match status" value="1"/>
</dbReference>
<dbReference type="EMBL" id="JAHZIK010000115">
    <property type="protein sequence ID" value="MBW7453786.1"/>
    <property type="molecule type" value="Genomic_DNA"/>
</dbReference>
<proteinExistence type="predicted"/>
<dbReference type="InterPro" id="IPR011050">
    <property type="entry name" value="Pectin_lyase_fold/virulence"/>
</dbReference>
<organism evidence="2 3">
    <name type="scientific">Paenibacillus sepulcri</name>
    <dbReference type="NCBI Taxonomy" id="359917"/>
    <lineage>
        <taxon>Bacteria</taxon>
        <taxon>Bacillati</taxon>
        <taxon>Bacillota</taxon>
        <taxon>Bacilli</taxon>
        <taxon>Bacillales</taxon>
        <taxon>Paenibacillaceae</taxon>
        <taxon>Paenibacillus</taxon>
    </lineage>
</organism>
<dbReference type="Pfam" id="PF05048">
    <property type="entry name" value="NosD"/>
    <property type="match status" value="1"/>
</dbReference>
<accession>A0ABS7BYQ6</accession>
<keyword evidence="3" id="KW-1185">Reference proteome</keyword>
<gene>
    <name evidence="2" type="ORF">K0U00_07015</name>
</gene>
<dbReference type="InterPro" id="IPR012334">
    <property type="entry name" value="Pectin_lyas_fold"/>
</dbReference>
<dbReference type="InterPro" id="IPR007742">
    <property type="entry name" value="NosD_dom"/>
</dbReference>
<evidence type="ECO:0000313" key="2">
    <source>
        <dbReference type="EMBL" id="MBW7453786.1"/>
    </source>
</evidence>
<dbReference type="Proteomes" id="UP001519887">
    <property type="component" value="Unassembled WGS sequence"/>
</dbReference>
<dbReference type="RefSeq" id="WP_210046524.1">
    <property type="nucleotide sequence ID" value="NZ_JBHLVU010000030.1"/>
</dbReference>
<protein>
    <submittedName>
        <fullName evidence="2">Right-handed parallel beta-helix repeat-containing protein</fullName>
    </submittedName>
</protein>
<name>A0ABS7BYQ6_9BACL</name>
<evidence type="ECO:0000259" key="1">
    <source>
        <dbReference type="Pfam" id="PF05048"/>
    </source>
</evidence>
<dbReference type="SMART" id="SM00710">
    <property type="entry name" value="PbH1"/>
    <property type="match status" value="5"/>
</dbReference>